<evidence type="ECO:0000256" key="1">
    <source>
        <dbReference type="ARBA" id="ARBA00007435"/>
    </source>
</evidence>
<feature type="domain" description="GIY-YIG" evidence="2">
    <location>
        <begin position="3"/>
        <end position="79"/>
    </location>
</feature>
<dbReference type="PROSITE" id="PS50164">
    <property type="entry name" value="GIY_YIG"/>
    <property type="match status" value="1"/>
</dbReference>
<dbReference type="PANTHER" id="PTHR34477">
    <property type="entry name" value="UPF0213 PROTEIN YHBQ"/>
    <property type="match status" value="1"/>
</dbReference>
<dbReference type="SMART" id="SM00465">
    <property type="entry name" value="GIYc"/>
    <property type="match status" value="1"/>
</dbReference>
<dbReference type="SUPFAM" id="SSF82771">
    <property type="entry name" value="GIY-YIG endonuclease"/>
    <property type="match status" value="1"/>
</dbReference>
<comment type="caution">
    <text evidence="3">The sequence shown here is derived from an EMBL/GenBank/DDBJ whole genome shotgun (WGS) entry which is preliminary data.</text>
</comment>
<organism evidence="3 4">
    <name type="scientific">Candidatus Beckwithbacteria bacterium CG23_combo_of_CG06-09_8_20_14_all_34_8</name>
    <dbReference type="NCBI Taxonomy" id="1974497"/>
    <lineage>
        <taxon>Bacteria</taxon>
        <taxon>Candidatus Beckwithiibacteriota</taxon>
    </lineage>
</organism>
<sequence>MSKQSFIYIIANKNNNAYYVGVTNNLKRRIWEHKQKLVKGFSQRYNLNKLVYFEIVEDIKIAIQREKYLKHKRRDYKLYLINKLNPKMIDLWNKLD</sequence>
<dbReference type="InterPro" id="IPR035901">
    <property type="entry name" value="GIY-YIG_endonuc_sf"/>
</dbReference>
<proteinExistence type="inferred from homology"/>
<name>A0A2H0B5P9_9BACT</name>
<comment type="similarity">
    <text evidence="1">Belongs to the UPF0213 family.</text>
</comment>
<accession>A0A2H0B5P9</accession>
<dbReference type="EMBL" id="PCSR01000085">
    <property type="protein sequence ID" value="PIP52977.1"/>
    <property type="molecule type" value="Genomic_DNA"/>
</dbReference>
<gene>
    <name evidence="3" type="ORF">COX08_03530</name>
</gene>
<dbReference type="CDD" id="cd10448">
    <property type="entry name" value="GIY-YIG_unchar_3"/>
    <property type="match status" value="1"/>
</dbReference>
<reference evidence="3 4" key="1">
    <citation type="submission" date="2017-09" db="EMBL/GenBank/DDBJ databases">
        <title>Depth-based differentiation of microbial function through sediment-hosted aquifers and enrichment of novel symbionts in the deep terrestrial subsurface.</title>
        <authorList>
            <person name="Probst A.J."/>
            <person name="Ladd B."/>
            <person name="Jarett J.K."/>
            <person name="Geller-Mcgrath D.E."/>
            <person name="Sieber C.M."/>
            <person name="Emerson J.B."/>
            <person name="Anantharaman K."/>
            <person name="Thomas B.C."/>
            <person name="Malmstrom R."/>
            <person name="Stieglmeier M."/>
            <person name="Klingl A."/>
            <person name="Woyke T."/>
            <person name="Ryan C.M."/>
            <person name="Banfield J.F."/>
        </authorList>
    </citation>
    <scope>NUCLEOTIDE SEQUENCE [LARGE SCALE GENOMIC DNA]</scope>
    <source>
        <strain evidence="3">CG23_combo_of_CG06-09_8_20_14_all_34_8</strain>
    </source>
</reference>
<dbReference type="Gene3D" id="3.40.1440.10">
    <property type="entry name" value="GIY-YIG endonuclease"/>
    <property type="match status" value="1"/>
</dbReference>
<evidence type="ECO:0000313" key="4">
    <source>
        <dbReference type="Proteomes" id="UP000229459"/>
    </source>
</evidence>
<dbReference type="PANTHER" id="PTHR34477:SF5">
    <property type="entry name" value="BSL5627 PROTEIN"/>
    <property type="match status" value="1"/>
</dbReference>
<dbReference type="InterPro" id="IPR050190">
    <property type="entry name" value="UPF0213_domain"/>
</dbReference>
<protein>
    <recommendedName>
        <fullName evidence="2">GIY-YIG domain-containing protein</fullName>
    </recommendedName>
</protein>
<evidence type="ECO:0000259" key="2">
    <source>
        <dbReference type="PROSITE" id="PS50164"/>
    </source>
</evidence>
<dbReference type="Proteomes" id="UP000229459">
    <property type="component" value="Unassembled WGS sequence"/>
</dbReference>
<dbReference type="InterPro" id="IPR000305">
    <property type="entry name" value="GIY-YIG_endonuc"/>
</dbReference>
<evidence type="ECO:0000313" key="3">
    <source>
        <dbReference type="EMBL" id="PIP52977.1"/>
    </source>
</evidence>
<dbReference type="Pfam" id="PF01541">
    <property type="entry name" value="GIY-YIG"/>
    <property type="match status" value="1"/>
</dbReference>
<dbReference type="AlphaFoldDB" id="A0A2H0B5P9"/>